<keyword evidence="1" id="KW-1133">Transmembrane helix</keyword>
<dbReference type="STRING" id="865937.Gilli_2609"/>
<proteinExistence type="predicted"/>
<accession>H2BY21</accession>
<reference evidence="3" key="1">
    <citation type="journal article" date="2012" name="Stand. Genomic Sci.">
        <title>Genome sequence of the Antarctic rhodopsins-containing flavobacterium Gillisia limnaea type strain (R-8282(T)).</title>
        <authorList>
            <person name="Riedel T."/>
            <person name="Held B."/>
            <person name="Nolan M."/>
            <person name="Lucas S."/>
            <person name="Lapidus A."/>
            <person name="Tice H."/>
            <person name="Del Rio T.G."/>
            <person name="Cheng J.F."/>
            <person name="Han C."/>
            <person name="Tapia R."/>
            <person name="Goodwin L.A."/>
            <person name="Pitluck S."/>
            <person name="Liolios K."/>
            <person name="Mavromatis K."/>
            <person name="Pagani I."/>
            <person name="Ivanova N."/>
            <person name="Mikhailova N."/>
            <person name="Pati A."/>
            <person name="Chen A."/>
            <person name="Palaniappan K."/>
            <person name="Land M."/>
            <person name="Rohde M."/>
            <person name="Tindall B.J."/>
            <person name="Detter J.C."/>
            <person name="Goker M."/>
            <person name="Bristow J."/>
            <person name="Eisen J.A."/>
            <person name="Markowitz V."/>
            <person name="Hugenholtz P."/>
            <person name="Kyrpides N.C."/>
            <person name="Klenk H.P."/>
            <person name="Woyke T."/>
        </authorList>
    </citation>
    <scope>NUCLEOTIDE SEQUENCE [LARGE SCALE GENOMIC DNA]</scope>
    <source>
        <strain evidence="3">DSM 15749 / LMG 21470 / R-8282</strain>
    </source>
</reference>
<keyword evidence="1" id="KW-0812">Transmembrane</keyword>
<gene>
    <name evidence="2" type="ORF">Gilli_2609</name>
</gene>
<name>H2BY21_GILLR</name>
<feature type="transmembrane region" description="Helical" evidence="1">
    <location>
        <begin position="90"/>
        <end position="110"/>
    </location>
</feature>
<dbReference type="EMBL" id="JH594606">
    <property type="protein sequence ID" value="EHQ03227.1"/>
    <property type="molecule type" value="Genomic_DNA"/>
</dbReference>
<evidence type="ECO:0000313" key="2">
    <source>
        <dbReference type="EMBL" id="EHQ03227.1"/>
    </source>
</evidence>
<evidence type="ECO:0000313" key="3">
    <source>
        <dbReference type="Proteomes" id="UP000003844"/>
    </source>
</evidence>
<dbReference type="Proteomes" id="UP000003844">
    <property type="component" value="Unassembled WGS sequence"/>
</dbReference>
<feature type="transmembrane region" description="Helical" evidence="1">
    <location>
        <begin position="39"/>
        <end position="60"/>
    </location>
</feature>
<dbReference type="RefSeq" id="WP_006989534.1">
    <property type="nucleotide sequence ID" value="NZ_JH594606.1"/>
</dbReference>
<dbReference type="HOGENOM" id="CLU_064054_1_0_10"/>
<organism evidence="2 3">
    <name type="scientific">Gillisia limnaea (strain DSM 15749 / LMG 21470 / R-8282)</name>
    <dbReference type="NCBI Taxonomy" id="865937"/>
    <lineage>
        <taxon>Bacteria</taxon>
        <taxon>Pseudomonadati</taxon>
        <taxon>Bacteroidota</taxon>
        <taxon>Flavobacteriia</taxon>
        <taxon>Flavobacteriales</taxon>
        <taxon>Flavobacteriaceae</taxon>
        <taxon>Gillisia</taxon>
    </lineage>
</organism>
<dbReference type="OrthoDB" id="9786534at2"/>
<keyword evidence="3" id="KW-1185">Reference proteome</keyword>
<dbReference type="Pfam" id="PF21900">
    <property type="entry name" value="DUF6920"/>
    <property type="match status" value="1"/>
</dbReference>
<evidence type="ECO:0000256" key="1">
    <source>
        <dbReference type="SAM" id="Phobius"/>
    </source>
</evidence>
<feature type="transmembrane region" description="Helical" evidence="1">
    <location>
        <begin position="67"/>
        <end position="84"/>
    </location>
</feature>
<dbReference type="AlphaFoldDB" id="H2BY21"/>
<dbReference type="eggNOG" id="ENOG502ZA6T">
    <property type="taxonomic scope" value="Bacteria"/>
</dbReference>
<dbReference type="InterPro" id="IPR054213">
    <property type="entry name" value="DUF6920"/>
</dbReference>
<keyword evidence="1" id="KW-0472">Membrane</keyword>
<sequence>MKTAFLILLFLHGIIHSIGFVKAFHLAEVAALSRAIPKSLGILWLLCAILFLAVFVLMIFIRSWWPFFGIAAVLLSQTLIINFWQDAKFATILNVVILLVSIPAFGEYYFEKMVQKEQKQLISNIPGKTSKKISEEDLVHLPEIVQKWMINSGVVGKPEILSVRLKQKGEMKSKQDGNWMPFYAEQYFDVKDPAFNWRVEVKLFPGIHLAGRDKFKNGEGEMQIKLLSLFNVVNEGNNEKVNSGTMLRFLGELCWFPSAGLNQYIVWEEVDATSAKATFSVGNKVVSGLFTFDENGELKSFEAERFYGGGQDAKKEKWFIEAVSYKEFEGITVPAVCYVTWKFPEGGFTWLKLEITTLDYNNPRIFEE</sequence>
<protein>
    <submittedName>
        <fullName evidence="2">Uncharacterized protein</fullName>
    </submittedName>
</protein>